<protein>
    <submittedName>
        <fullName evidence="7">Crotonase/enoyl-CoA hydratase family protein</fullName>
    </submittedName>
</protein>
<dbReference type="CDD" id="cd06558">
    <property type="entry name" value="crotonase-like"/>
    <property type="match status" value="1"/>
</dbReference>
<gene>
    <name evidence="7" type="ORF">KFK14_17435</name>
</gene>
<dbReference type="InterPro" id="IPR018376">
    <property type="entry name" value="Enoyl-CoA_hyd/isom_CS"/>
</dbReference>
<reference evidence="7" key="1">
    <citation type="submission" date="2021-04" db="EMBL/GenBank/DDBJ databases">
        <title>Isolation of p-tert-butylphenol degrading bacteria Sphingobium phenoxybenzoativorans Tas13 from active sludge.</title>
        <authorList>
            <person name="Li Y."/>
        </authorList>
    </citation>
    <scope>NUCLEOTIDE SEQUENCE</scope>
    <source>
        <strain evidence="7">Tas13</strain>
    </source>
</reference>
<evidence type="ECO:0000256" key="1">
    <source>
        <dbReference type="ARBA" id="ARBA00005005"/>
    </source>
</evidence>
<evidence type="ECO:0000256" key="3">
    <source>
        <dbReference type="ARBA" id="ARBA00022832"/>
    </source>
</evidence>
<dbReference type="EMBL" id="CP073910">
    <property type="protein sequence ID" value="QUT04800.1"/>
    <property type="molecule type" value="Genomic_DNA"/>
</dbReference>
<keyword evidence="8" id="KW-1185">Reference proteome</keyword>
<dbReference type="AlphaFoldDB" id="A0A975K4Q5"/>
<dbReference type="InterPro" id="IPR001753">
    <property type="entry name" value="Enoyl-CoA_hydra/iso"/>
</dbReference>
<dbReference type="SUPFAM" id="SSF52096">
    <property type="entry name" value="ClpP/crotonase"/>
    <property type="match status" value="1"/>
</dbReference>
<dbReference type="GO" id="GO:0006631">
    <property type="term" value="P:fatty acid metabolic process"/>
    <property type="evidence" value="ECO:0007669"/>
    <property type="project" value="UniProtKB-KW"/>
</dbReference>
<dbReference type="PANTHER" id="PTHR43149">
    <property type="entry name" value="ENOYL-COA HYDRATASE"/>
    <property type="match status" value="1"/>
</dbReference>
<dbReference type="InterPro" id="IPR014748">
    <property type="entry name" value="Enoyl-CoA_hydra_C"/>
</dbReference>
<comment type="similarity">
    <text evidence="2 6">Belongs to the enoyl-CoA hydratase/isomerase family.</text>
</comment>
<dbReference type="KEGG" id="spph:KFK14_17435"/>
<keyword evidence="3" id="KW-0276">Fatty acid metabolism</keyword>
<dbReference type="Gene3D" id="3.90.226.10">
    <property type="entry name" value="2-enoyl-CoA Hydratase, Chain A, domain 1"/>
    <property type="match status" value="1"/>
</dbReference>
<dbReference type="RefSeq" id="WP_212608541.1">
    <property type="nucleotide sequence ID" value="NZ_CP073910.1"/>
</dbReference>
<dbReference type="NCBIfam" id="NF005699">
    <property type="entry name" value="PRK07509.1"/>
    <property type="match status" value="1"/>
</dbReference>
<accession>A0A975K4Q5</accession>
<name>A0A975K4Q5_9SPHN</name>
<dbReference type="Gene3D" id="1.10.12.10">
    <property type="entry name" value="Lyase 2-enoyl-coa Hydratase, Chain A, domain 2"/>
    <property type="match status" value="1"/>
</dbReference>
<dbReference type="Pfam" id="PF00378">
    <property type="entry name" value="ECH_1"/>
    <property type="match status" value="1"/>
</dbReference>
<evidence type="ECO:0000313" key="7">
    <source>
        <dbReference type="EMBL" id="QUT04800.1"/>
    </source>
</evidence>
<organism evidence="7 8">
    <name type="scientific">Sphingobium phenoxybenzoativorans</name>
    <dbReference type="NCBI Taxonomy" id="1592790"/>
    <lineage>
        <taxon>Bacteria</taxon>
        <taxon>Pseudomonadati</taxon>
        <taxon>Pseudomonadota</taxon>
        <taxon>Alphaproteobacteria</taxon>
        <taxon>Sphingomonadales</taxon>
        <taxon>Sphingomonadaceae</taxon>
        <taxon>Sphingobium</taxon>
    </lineage>
</organism>
<evidence type="ECO:0000256" key="2">
    <source>
        <dbReference type="ARBA" id="ARBA00005254"/>
    </source>
</evidence>
<keyword evidence="5" id="KW-0413">Isomerase</keyword>
<dbReference type="InterPro" id="IPR029045">
    <property type="entry name" value="ClpP/crotonase-like_dom_sf"/>
</dbReference>
<proteinExistence type="inferred from homology"/>
<evidence type="ECO:0000256" key="6">
    <source>
        <dbReference type="RuleBase" id="RU003707"/>
    </source>
</evidence>
<dbReference type="GO" id="GO:0016853">
    <property type="term" value="F:isomerase activity"/>
    <property type="evidence" value="ECO:0007669"/>
    <property type="project" value="UniProtKB-KW"/>
</dbReference>
<keyword evidence="4" id="KW-0443">Lipid metabolism</keyword>
<evidence type="ECO:0000256" key="5">
    <source>
        <dbReference type="ARBA" id="ARBA00023235"/>
    </source>
</evidence>
<dbReference type="InterPro" id="IPR045002">
    <property type="entry name" value="Ech1-like"/>
</dbReference>
<evidence type="ECO:0000313" key="8">
    <source>
        <dbReference type="Proteomes" id="UP000681425"/>
    </source>
</evidence>
<evidence type="ECO:0000256" key="4">
    <source>
        <dbReference type="ARBA" id="ARBA00023098"/>
    </source>
</evidence>
<dbReference type="Proteomes" id="UP000681425">
    <property type="component" value="Chromosome"/>
</dbReference>
<dbReference type="PANTHER" id="PTHR43149:SF1">
    <property type="entry name" value="DELTA(3,5)-DELTA(2,4)-DIENOYL-COA ISOMERASE, MITOCHONDRIAL"/>
    <property type="match status" value="1"/>
</dbReference>
<sequence>MSERVALSIAEGVAQVRLNRPDKMNALDNAMLEAIAQTGETLRARRDVRAVLLSGEGRAFCAGIDIASFGQGFPDLLPRRFGNSNLFQHAAMLWRDLPMPVIAAVHGACFGGGLQIALGADIRIASPDATLSLMEIKWGLVPDMGAFALTRGLVRSDVLRELAYTGRTVGAAEAETIGLVTRMAPDAHAAALEMARTIASRNPDAIRHAKQLAGLTEDAERAAILQAESLAQADILGQPNQREAVAAEMTKRPPLFMD</sequence>
<dbReference type="PROSITE" id="PS00166">
    <property type="entry name" value="ENOYL_COA_HYDRATASE"/>
    <property type="match status" value="1"/>
</dbReference>
<comment type="pathway">
    <text evidence="1">Lipid metabolism; fatty acid beta-oxidation.</text>
</comment>